<dbReference type="PRINTS" id="PR00019">
    <property type="entry name" value="LEURICHRPT"/>
</dbReference>
<evidence type="ECO:0000256" key="4">
    <source>
        <dbReference type="ARBA" id="ARBA00023170"/>
    </source>
</evidence>
<protein>
    <submittedName>
        <fullName evidence="5">Uncharacterized protein</fullName>
    </submittedName>
</protein>
<evidence type="ECO:0000256" key="2">
    <source>
        <dbReference type="ARBA" id="ARBA00022614"/>
    </source>
</evidence>
<evidence type="ECO:0000313" key="5">
    <source>
        <dbReference type="EMBL" id="KAK8519037.1"/>
    </source>
</evidence>
<dbReference type="Pfam" id="PF00560">
    <property type="entry name" value="LRR_1"/>
    <property type="match status" value="5"/>
</dbReference>
<dbReference type="SUPFAM" id="SSF52058">
    <property type="entry name" value="L domain-like"/>
    <property type="match status" value="2"/>
</dbReference>
<accession>A0ABR2CHR1</accession>
<keyword evidence="2" id="KW-0433">Leucine-rich repeat</keyword>
<organism evidence="5 6">
    <name type="scientific">Hibiscus sabdariffa</name>
    <name type="common">roselle</name>
    <dbReference type="NCBI Taxonomy" id="183260"/>
    <lineage>
        <taxon>Eukaryota</taxon>
        <taxon>Viridiplantae</taxon>
        <taxon>Streptophyta</taxon>
        <taxon>Embryophyta</taxon>
        <taxon>Tracheophyta</taxon>
        <taxon>Spermatophyta</taxon>
        <taxon>Magnoliopsida</taxon>
        <taxon>eudicotyledons</taxon>
        <taxon>Gunneridae</taxon>
        <taxon>Pentapetalae</taxon>
        <taxon>rosids</taxon>
        <taxon>malvids</taxon>
        <taxon>Malvales</taxon>
        <taxon>Malvaceae</taxon>
        <taxon>Malvoideae</taxon>
        <taxon>Hibiscus</taxon>
    </lineage>
</organism>
<dbReference type="EMBL" id="JBBPBM010000052">
    <property type="protein sequence ID" value="KAK8519037.1"/>
    <property type="molecule type" value="Genomic_DNA"/>
</dbReference>
<dbReference type="Gene3D" id="3.80.10.10">
    <property type="entry name" value="Ribonuclease Inhibitor"/>
    <property type="match status" value="3"/>
</dbReference>
<evidence type="ECO:0000313" key="6">
    <source>
        <dbReference type="Proteomes" id="UP001472677"/>
    </source>
</evidence>
<dbReference type="SMART" id="SM00369">
    <property type="entry name" value="LRR_TYP"/>
    <property type="match status" value="6"/>
</dbReference>
<name>A0ABR2CHR1_9ROSI</name>
<keyword evidence="3" id="KW-0677">Repeat</keyword>
<proteinExistence type="inferred from homology"/>
<keyword evidence="6" id="KW-1185">Reference proteome</keyword>
<dbReference type="PANTHER" id="PTHR48062:SF39">
    <property type="entry name" value="LEUCINE-RICH REPEAT-CONTAINING N-TERMINAL PLANT-TYPE DOMAIN-CONTAINING PROTEIN"/>
    <property type="match status" value="1"/>
</dbReference>
<dbReference type="InterPro" id="IPR051502">
    <property type="entry name" value="RLP_Defense_Trigger"/>
</dbReference>
<reference evidence="5 6" key="1">
    <citation type="journal article" date="2024" name="G3 (Bethesda)">
        <title>Genome assembly of Hibiscus sabdariffa L. provides insights into metabolisms of medicinal natural products.</title>
        <authorList>
            <person name="Kim T."/>
        </authorList>
    </citation>
    <scope>NUCLEOTIDE SEQUENCE [LARGE SCALE GENOMIC DNA]</scope>
    <source>
        <strain evidence="5">TK-2024</strain>
        <tissue evidence="5">Old leaves</tissue>
    </source>
</reference>
<dbReference type="Proteomes" id="UP001472677">
    <property type="component" value="Unassembled WGS sequence"/>
</dbReference>
<comment type="caution">
    <text evidence="5">The sequence shown here is derived from an EMBL/GenBank/DDBJ whole genome shotgun (WGS) entry which is preliminary data.</text>
</comment>
<dbReference type="PANTHER" id="PTHR48062">
    <property type="entry name" value="RECEPTOR-LIKE PROTEIN 14"/>
    <property type="match status" value="1"/>
</dbReference>
<keyword evidence="4" id="KW-0675">Receptor</keyword>
<comment type="similarity">
    <text evidence="1">Belongs to the RLP family.</text>
</comment>
<dbReference type="InterPro" id="IPR032675">
    <property type="entry name" value="LRR_dom_sf"/>
</dbReference>
<dbReference type="Pfam" id="PF13855">
    <property type="entry name" value="LRR_8"/>
    <property type="match status" value="2"/>
</dbReference>
<dbReference type="InterPro" id="IPR003591">
    <property type="entry name" value="Leu-rich_rpt_typical-subtyp"/>
</dbReference>
<evidence type="ECO:0000256" key="3">
    <source>
        <dbReference type="ARBA" id="ARBA00022737"/>
    </source>
</evidence>
<sequence>MAKTRAHKLRELKQLQRLDLRDNYIEDASDFCWGKRALPSLYHLDLSANNLTGFIPECICQSRRITELILYDNNLHGNISPCLSNFSLLELLDLSDNQFSGSFPSPLVHNLISIESLLLSSNRFTGKVSFAIFGNLSRLGRLDISYNAHLELETESQTWFPSLNMYVLNLAGCSLRKFPNFLSTQNNLKSLDLSDNFLVGTIPSWVMHNTTSELKVRGNNLSGPFPEIFRNRSSQLTSLDVSNNSFQGPFPEDIGSNFPELVNLDASDNGFNGLIPPSFSRLNRLLSLDLSRNELHGEIPFFVTSNMSSLEVLRLGQNNLRGYALPRNSSLPKLKILDLGHNDFMDNLWRSFSRSQPLSPLRVLILKDNRLDCKIPVELLRLSILDLSRNNLSGDISNCIDNATSWTTEAEPDVTITGADIFTLLNGLDLSCNRLSGSIPMQITQRKAMVVLNMSHNLLSGQIPTSLRNLEALEALDLSQNNLFGEFPPELETALTFLEVFDVSFNNLSGPIPQRNQFATFTNDSYIGNHGLCGAPLARKCGVVVTVTEEPPSAMSSHIHIQTPPPTICYFLVLFLFFL</sequence>
<gene>
    <name evidence="5" type="ORF">V6N12_012270</name>
</gene>
<dbReference type="InterPro" id="IPR001611">
    <property type="entry name" value="Leu-rich_rpt"/>
</dbReference>
<evidence type="ECO:0000256" key="1">
    <source>
        <dbReference type="ARBA" id="ARBA00009592"/>
    </source>
</evidence>